<evidence type="ECO:0000256" key="4">
    <source>
        <dbReference type="ARBA" id="ARBA00022695"/>
    </source>
</evidence>
<evidence type="ECO:0000256" key="14">
    <source>
        <dbReference type="RuleBase" id="RU364063"/>
    </source>
</evidence>
<evidence type="ECO:0000259" key="16">
    <source>
        <dbReference type="SMART" id="SM00382"/>
    </source>
</evidence>
<dbReference type="Gene3D" id="1.20.272.10">
    <property type="match status" value="1"/>
</dbReference>
<dbReference type="PANTHER" id="PTHR11669">
    <property type="entry name" value="REPLICATION FACTOR C / DNA POLYMERASE III GAMMA-TAU SUBUNIT"/>
    <property type="match status" value="1"/>
</dbReference>
<keyword evidence="8" id="KW-0862">Zinc</keyword>
<feature type="domain" description="AAA+ ATPase" evidence="16">
    <location>
        <begin position="37"/>
        <end position="199"/>
    </location>
</feature>
<dbReference type="InterPro" id="IPR003593">
    <property type="entry name" value="AAA+_ATPase"/>
</dbReference>
<feature type="region of interest" description="Disordered" evidence="15">
    <location>
        <begin position="568"/>
        <end position="701"/>
    </location>
</feature>
<evidence type="ECO:0000256" key="10">
    <source>
        <dbReference type="ARBA" id="ARBA00022932"/>
    </source>
</evidence>
<dbReference type="RefSeq" id="WP_203661445.1">
    <property type="nucleotide sequence ID" value="NZ_BAAAZM010000014.1"/>
</dbReference>
<dbReference type="EC" id="2.7.7.7" evidence="2 14"/>
<feature type="compositionally biased region" description="Low complexity" evidence="15">
    <location>
        <begin position="413"/>
        <end position="446"/>
    </location>
</feature>
<dbReference type="InterPro" id="IPR027417">
    <property type="entry name" value="P-loop_NTPase"/>
</dbReference>
<dbReference type="GO" id="GO:0005524">
    <property type="term" value="F:ATP binding"/>
    <property type="evidence" value="ECO:0007669"/>
    <property type="project" value="UniProtKB-KW"/>
</dbReference>
<accession>A0A8J3NCD7</accession>
<dbReference type="GO" id="GO:0046872">
    <property type="term" value="F:metal ion binding"/>
    <property type="evidence" value="ECO:0007669"/>
    <property type="project" value="UniProtKB-KW"/>
</dbReference>
<dbReference type="GO" id="GO:0003677">
    <property type="term" value="F:DNA binding"/>
    <property type="evidence" value="ECO:0007669"/>
    <property type="project" value="InterPro"/>
</dbReference>
<dbReference type="InterPro" id="IPR008921">
    <property type="entry name" value="DNA_pol3_clamp-load_cplx_C"/>
</dbReference>
<dbReference type="Proteomes" id="UP000612808">
    <property type="component" value="Unassembled WGS sequence"/>
</dbReference>
<evidence type="ECO:0000313" key="18">
    <source>
        <dbReference type="Proteomes" id="UP000612808"/>
    </source>
</evidence>
<dbReference type="FunFam" id="3.40.50.300:FF:000014">
    <property type="entry name" value="DNA polymerase III subunit gamma/tau"/>
    <property type="match status" value="1"/>
</dbReference>
<dbReference type="EMBL" id="BOMB01000028">
    <property type="protein sequence ID" value="GID13941.1"/>
    <property type="molecule type" value="Genomic_DNA"/>
</dbReference>
<dbReference type="NCBIfam" id="NF005846">
    <property type="entry name" value="PRK07764.1-6"/>
    <property type="match status" value="1"/>
</dbReference>
<keyword evidence="4 14" id="KW-0548">Nucleotidyltransferase</keyword>
<feature type="compositionally biased region" description="Pro residues" evidence="15">
    <location>
        <begin position="582"/>
        <end position="601"/>
    </location>
</feature>
<evidence type="ECO:0000313" key="17">
    <source>
        <dbReference type="EMBL" id="GID13941.1"/>
    </source>
</evidence>
<dbReference type="Pfam" id="PF13177">
    <property type="entry name" value="DNA_pol3_delta2"/>
    <property type="match status" value="1"/>
</dbReference>
<evidence type="ECO:0000256" key="3">
    <source>
        <dbReference type="ARBA" id="ARBA00022679"/>
    </source>
</evidence>
<comment type="subunit">
    <text evidence="14">DNA polymerase III contains a core (composed of alpha, epsilon and theta chains) that associates with a tau subunit. This core dimerizes to form the POLIII' complex. PolIII' associates with the gamma complex (composed of gamma, delta, delta', psi and chi chains) and with the beta chain to form the complete DNA polymerase III complex.</text>
</comment>
<dbReference type="InterPro" id="IPR022754">
    <property type="entry name" value="DNA_pol_III_gamma-3"/>
</dbReference>
<keyword evidence="6" id="KW-0479">Metal-binding</keyword>
<dbReference type="Gene3D" id="1.10.8.60">
    <property type="match status" value="1"/>
</dbReference>
<comment type="catalytic activity">
    <reaction evidence="12 14">
        <text>DNA(n) + a 2'-deoxyribonucleoside 5'-triphosphate = DNA(n+1) + diphosphate</text>
        <dbReference type="Rhea" id="RHEA:22508"/>
        <dbReference type="Rhea" id="RHEA-COMP:17339"/>
        <dbReference type="Rhea" id="RHEA-COMP:17340"/>
        <dbReference type="ChEBI" id="CHEBI:33019"/>
        <dbReference type="ChEBI" id="CHEBI:61560"/>
        <dbReference type="ChEBI" id="CHEBI:173112"/>
        <dbReference type="EC" id="2.7.7.7"/>
    </reaction>
</comment>
<feature type="compositionally biased region" description="Low complexity" evidence="15">
    <location>
        <begin position="635"/>
        <end position="648"/>
    </location>
</feature>
<evidence type="ECO:0000256" key="11">
    <source>
        <dbReference type="ARBA" id="ARBA00037724"/>
    </source>
</evidence>
<dbReference type="GO" id="GO:0006261">
    <property type="term" value="P:DNA-templated DNA replication"/>
    <property type="evidence" value="ECO:0007669"/>
    <property type="project" value="TreeGrafter"/>
</dbReference>
<dbReference type="AlphaFoldDB" id="A0A8J3NCD7"/>
<dbReference type="NCBIfam" id="TIGR02397">
    <property type="entry name" value="dnaX_nterm"/>
    <property type="match status" value="1"/>
</dbReference>
<evidence type="ECO:0000256" key="7">
    <source>
        <dbReference type="ARBA" id="ARBA00022741"/>
    </source>
</evidence>
<comment type="similarity">
    <text evidence="1 14">Belongs to the DnaX/STICHEL family.</text>
</comment>
<keyword evidence="9 14" id="KW-0067">ATP-binding</keyword>
<evidence type="ECO:0000256" key="15">
    <source>
        <dbReference type="SAM" id="MobiDB-lite"/>
    </source>
</evidence>
<dbReference type="InterPro" id="IPR012763">
    <property type="entry name" value="DNA_pol_III_sug/sutau_N"/>
</dbReference>
<keyword evidence="18" id="KW-1185">Reference proteome</keyword>
<dbReference type="SMART" id="SM00382">
    <property type="entry name" value="AAA"/>
    <property type="match status" value="1"/>
</dbReference>
<evidence type="ECO:0000256" key="12">
    <source>
        <dbReference type="ARBA" id="ARBA00049244"/>
    </source>
</evidence>
<dbReference type="FunFam" id="1.20.272.10:FF:000003">
    <property type="entry name" value="DNA polymerase III subunit gamma/tau"/>
    <property type="match status" value="1"/>
</dbReference>
<dbReference type="SUPFAM" id="SSF52540">
    <property type="entry name" value="P-loop containing nucleoside triphosphate hydrolases"/>
    <property type="match status" value="1"/>
</dbReference>
<name>A0A8J3NCD7_9ACTN</name>
<keyword evidence="7 14" id="KW-0547">Nucleotide-binding</keyword>
<dbReference type="PANTHER" id="PTHR11669:SF0">
    <property type="entry name" value="PROTEIN STICHEL-LIKE 2"/>
    <property type="match status" value="1"/>
</dbReference>
<gene>
    <name evidence="14" type="primary">dnaX</name>
    <name evidence="17" type="ORF">Aru02nite_48300</name>
</gene>
<dbReference type="Pfam" id="PF12169">
    <property type="entry name" value="DNA_pol3_gamma3"/>
    <property type="match status" value="1"/>
</dbReference>
<comment type="caution">
    <text evidence="17">The sequence shown here is derived from an EMBL/GenBank/DDBJ whole genome shotgun (WGS) entry which is preliminary data.</text>
</comment>
<keyword evidence="5 14" id="KW-0235">DNA replication</keyword>
<organism evidence="17 18">
    <name type="scientific">Actinocatenispora rupis</name>
    <dbReference type="NCBI Taxonomy" id="519421"/>
    <lineage>
        <taxon>Bacteria</taxon>
        <taxon>Bacillati</taxon>
        <taxon>Actinomycetota</taxon>
        <taxon>Actinomycetes</taxon>
        <taxon>Micromonosporales</taxon>
        <taxon>Micromonosporaceae</taxon>
        <taxon>Actinocatenispora</taxon>
    </lineage>
</organism>
<feature type="region of interest" description="Disordered" evidence="15">
    <location>
        <begin position="389"/>
        <end position="478"/>
    </location>
</feature>
<dbReference type="CDD" id="cd18137">
    <property type="entry name" value="HLD_clamp_pol_III_gamma_tau"/>
    <property type="match status" value="1"/>
</dbReference>
<sequence length="729" mass="75442">MANIALYRKYRSRTFAEVIGQEHVTEPLIAALRNGKLNHAYLFSGPRGCGKTSSARILARSVNCAKGPTPEPCGECESCRALAPNGPGSIDVIEIDAASHGGVDDARELREKAFFAPVNSRFKVYVIDEAHMVSSAGFNALLKLVEEPPEYVMFIFATTEPDKVLGTIKSRTHHYPFRLVPPGTMRAHLERVCGLEGVQVDPAVYPLVVRAGGGSVRDSMSIMDQLLAGAGDEGVTYQRAVGLLGVTDADLLDQAVDALAGADGAALFAAVDRVVEAGHDPRRFASDLLERLRDLIVLNQVPDAVGKGLIAVPPDEQERLAAQASRLGPASLSRMADILHDGLTDMRGATSPRLVLEVLCARMLLPGGDSTTDLLQRLEMLERRVATGAPLPPAAAPPSAPPAAPAPAPAPAAAPSQSAPTSTAPTPTAATSTAPTQAAPTPAGPTQVGPTQAAPTPAARVAEPDTPTASTPPAAAAPAPAAAVVPAGGTDIQAVTRSWDAIVEHTKRRRVVWSLLQNAAPYALDGDTLVLKARNAGIAGRFNDDTVVGVLQDALQAVLGTKWRIRCQANPSPPAQQQRPAAAPPAPAPPRPQAPAQPPAPESESGGWPETARPGGVAAPAPEPPRQSPGGGAGATATAVAEPRAAVATKERPAGAEPEWQVPDGPTDFSPDDPVPANLNGYDGFAPGDEPTDEPLDPAKALPSPIATAEEQALSLLVETLGAERIDEA</sequence>
<feature type="compositionally biased region" description="Low complexity" evidence="15">
    <location>
        <begin position="466"/>
        <end position="478"/>
    </location>
</feature>
<dbReference type="GO" id="GO:0003887">
    <property type="term" value="F:DNA-directed DNA polymerase activity"/>
    <property type="evidence" value="ECO:0007669"/>
    <property type="project" value="UniProtKB-KW"/>
</dbReference>
<evidence type="ECO:0000256" key="13">
    <source>
        <dbReference type="ARBA" id="ARBA00074577"/>
    </source>
</evidence>
<dbReference type="InterPro" id="IPR050238">
    <property type="entry name" value="DNA_Rep/Repair_Clamp_Loader"/>
</dbReference>
<evidence type="ECO:0000256" key="9">
    <source>
        <dbReference type="ARBA" id="ARBA00022840"/>
    </source>
</evidence>
<dbReference type="InterPro" id="IPR045085">
    <property type="entry name" value="HLD_clamp_pol_III_gamma_tau"/>
</dbReference>
<reference evidence="17" key="1">
    <citation type="submission" date="2021-01" db="EMBL/GenBank/DDBJ databases">
        <title>Whole genome shotgun sequence of Actinocatenispora rupis NBRC 107355.</title>
        <authorList>
            <person name="Komaki H."/>
            <person name="Tamura T."/>
        </authorList>
    </citation>
    <scope>NUCLEOTIDE SEQUENCE</scope>
    <source>
        <strain evidence="17">NBRC 107355</strain>
    </source>
</reference>
<keyword evidence="3 14" id="KW-0808">Transferase</keyword>
<evidence type="ECO:0000256" key="2">
    <source>
        <dbReference type="ARBA" id="ARBA00012417"/>
    </source>
</evidence>
<evidence type="ECO:0000256" key="6">
    <source>
        <dbReference type="ARBA" id="ARBA00022723"/>
    </source>
</evidence>
<proteinExistence type="inferred from homology"/>
<dbReference type="SUPFAM" id="SSF48019">
    <property type="entry name" value="post-AAA+ oligomerization domain-like"/>
    <property type="match status" value="1"/>
</dbReference>
<dbReference type="GO" id="GO:0009360">
    <property type="term" value="C:DNA polymerase III complex"/>
    <property type="evidence" value="ECO:0007669"/>
    <property type="project" value="InterPro"/>
</dbReference>
<feature type="compositionally biased region" description="Pro residues" evidence="15">
    <location>
        <begin position="390"/>
        <end position="412"/>
    </location>
</feature>
<comment type="function">
    <text evidence="11 14">DNA polymerase III is a complex, multichain enzyme responsible for most of the replicative synthesis in bacteria. This DNA polymerase also exhibits 3' to 5' exonuclease activity.</text>
</comment>
<keyword evidence="10 14" id="KW-0239">DNA-directed DNA polymerase</keyword>
<evidence type="ECO:0000256" key="8">
    <source>
        <dbReference type="ARBA" id="ARBA00022833"/>
    </source>
</evidence>
<dbReference type="Pfam" id="PF22608">
    <property type="entry name" value="DNAX_ATPase_lid"/>
    <property type="match status" value="1"/>
</dbReference>
<evidence type="ECO:0000256" key="5">
    <source>
        <dbReference type="ARBA" id="ARBA00022705"/>
    </source>
</evidence>
<dbReference type="Gene3D" id="3.40.50.300">
    <property type="entry name" value="P-loop containing nucleotide triphosphate hydrolases"/>
    <property type="match status" value="1"/>
</dbReference>
<protein>
    <recommendedName>
        <fullName evidence="13 14">DNA polymerase III subunit gamma/tau</fullName>
        <ecNumber evidence="2 14">2.7.7.7</ecNumber>
    </recommendedName>
</protein>
<dbReference type="CDD" id="cd00009">
    <property type="entry name" value="AAA"/>
    <property type="match status" value="1"/>
</dbReference>
<evidence type="ECO:0000256" key="1">
    <source>
        <dbReference type="ARBA" id="ARBA00006360"/>
    </source>
</evidence>